<dbReference type="PANTHER" id="PTHR46292:SF2">
    <property type="entry name" value="COILED-COIL DOMAIN-CONTAINING PROTEIN 102B"/>
    <property type="match status" value="1"/>
</dbReference>
<dbReference type="PANTHER" id="PTHR46292">
    <property type="entry name" value="COILED-COIL DOMAIN-CONTAINING PROTEIN 102A"/>
    <property type="match status" value="1"/>
</dbReference>
<reference evidence="4 5" key="1">
    <citation type="submission" date="2014-04" db="EMBL/GenBank/DDBJ databases">
        <title>Genome evolution of avian class.</title>
        <authorList>
            <person name="Zhang G."/>
            <person name="Li C."/>
        </authorList>
    </citation>
    <scope>NUCLEOTIDE SEQUENCE [LARGE SCALE GENOMIC DNA]</scope>
    <source>
        <strain evidence="4">BGI_N300</strain>
    </source>
</reference>
<feature type="coiled-coil region" evidence="2">
    <location>
        <begin position="103"/>
        <end position="151"/>
    </location>
</feature>
<evidence type="ECO:0000256" key="2">
    <source>
        <dbReference type="SAM" id="Coils"/>
    </source>
</evidence>
<feature type="compositionally biased region" description="Basic and acidic residues" evidence="3">
    <location>
        <begin position="392"/>
        <end position="405"/>
    </location>
</feature>
<protein>
    <submittedName>
        <fullName evidence="4">Coiled-coil domain-containing protein 102B</fullName>
    </submittedName>
</protein>
<dbReference type="EMBL" id="KL217644">
    <property type="protein sequence ID" value="KFO97373.1"/>
    <property type="molecule type" value="Genomic_DNA"/>
</dbReference>
<keyword evidence="1 2" id="KW-0175">Coiled coil</keyword>
<dbReference type="Proteomes" id="UP000054308">
    <property type="component" value="Unassembled WGS sequence"/>
</dbReference>
<dbReference type="AlphaFoldDB" id="A0A091HMA6"/>
<name>A0A091HMA6_CALAN</name>
<sequence>MNLGSVQNLTEETWNFGTKPRQSYKLAGDCKPGGYPCNSNLTSQSFYPYSSTYPYMHTNYSSDWEIFEAVRIQELEEVKARAAQMEKTMRWWSDCTANWREKWSKVRAERNKAQEEARQLRLRLDGVVKEMSMLKKVNQALVNEKENLERITAWKTESIFTELPYITKDLNQLKFLEQEPVENVSKTSKIPVGEDTKKDAEVINDQNDHNKEFTPKPPNSFSGRVPSISLEEPTKKWENTVKTTEKGLIHVSVSHLHMAEMQKILQKEREMNVFLEKEMEKMENELFLWKWKYEELKQNKVEGDGWLNNYSSFLLHLPLTEGKKKNLVSVTFFEPLLFYLKLNYSIKLERLQIENSSEWEKPERLVAEQQRLKEESRRLKLQVKEIQRLLEMKSKTKSSNDHQDTQSKLLVKNK</sequence>
<feature type="coiled-coil region" evidence="2">
    <location>
        <begin position="258"/>
        <end position="299"/>
    </location>
</feature>
<evidence type="ECO:0000256" key="1">
    <source>
        <dbReference type="ARBA" id="ARBA00023054"/>
    </source>
</evidence>
<evidence type="ECO:0000313" key="5">
    <source>
        <dbReference type="Proteomes" id="UP000054308"/>
    </source>
</evidence>
<keyword evidence="5" id="KW-1185">Reference proteome</keyword>
<gene>
    <name evidence="4" type="ORF">N300_05271</name>
</gene>
<accession>A0A091HMA6</accession>
<feature type="non-terminal residue" evidence="4">
    <location>
        <position position="414"/>
    </location>
</feature>
<dbReference type="STRING" id="9244.A0A091HMA6"/>
<evidence type="ECO:0000313" key="4">
    <source>
        <dbReference type="EMBL" id="KFO97373.1"/>
    </source>
</evidence>
<evidence type="ECO:0000256" key="3">
    <source>
        <dbReference type="SAM" id="MobiDB-lite"/>
    </source>
</evidence>
<organism evidence="4 5">
    <name type="scientific">Calypte anna</name>
    <name type="common">Anna's hummingbird</name>
    <name type="synonym">Archilochus anna</name>
    <dbReference type="NCBI Taxonomy" id="9244"/>
    <lineage>
        <taxon>Eukaryota</taxon>
        <taxon>Metazoa</taxon>
        <taxon>Chordata</taxon>
        <taxon>Craniata</taxon>
        <taxon>Vertebrata</taxon>
        <taxon>Euteleostomi</taxon>
        <taxon>Archelosauria</taxon>
        <taxon>Archosauria</taxon>
        <taxon>Dinosauria</taxon>
        <taxon>Saurischia</taxon>
        <taxon>Theropoda</taxon>
        <taxon>Coelurosauria</taxon>
        <taxon>Aves</taxon>
        <taxon>Neognathae</taxon>
        <taxon>Neoaves</taxon>
        <taxon>Strisores</taxon>
        <taxon>Apodiformes</taxon>
        <taxon>Trochilidae</taxon>
        <taxon>Calypte</taxon>
    </lineage>
</organism>
<feature type="region of interest" description="Disordered" evidence="3">
    <location>
        <begin position="207"/>
        <end position="226"/>
    </location>
</feature>
<feature type="region of interest" description="Disordered" evidence="3">
    <location>
        <begin position="392"/>
        <end position="414"/>
    </location>
</feature>
<proteinExistence type="predicted"/>